<dbReference type="KEGG" id="dpl:KGM_209997"/>
<evidence type="ECO:0000256" key="5">
    <source>
        <dbReference type="ARBA" id="ARBA00023180"/>
    </source>
</evidence>
<proteinExistence type="inferred from homology"/>
<feature type="domain" description="Carboxylesterase type B" evidence="7">
    <location>
        <begin position="8"/>
        <end position="514"/>
    </location>
</feature>
<dbReference type="ESTHER" id="danpl-g6d2t6">
    <property type="family name" value="Carb_B_Arthropoda"/>
</dbReference>
<evidence type="ECO:0000256" key="2">
    <source>
        <dbReference type="ARBA" id="ARBA00022487"/>
    </source>
</evidence>
<dbReference type="STRING" id="278856.A0A212F4S9"/>
<evidence type="ECO:0000256" key="6">
    <source>
        <dbReference type="RuleBase" id="RU361235"/>
    </source>
</evidence>
<gene>
    <name evidence="8" type="ORF">KGM_209997</name>
</gene>
<dbReference type="Gene3D" id="3.40.50.1820">
    <property type="entry name" value="alpha/beta hydrolase"/>
    <property type="match status" value="1"/>
</dbReference>
<keyword evidence="9" id="KW-1185">Reference proteome</keyword>
<keyword evidence="4" id="KW-1015">Disulfide bond</keyword>
<comment type="caution">
    <text evidence="8">The sequence shown here is derived from an EMBL/GenBank/DDBJ whole genome shotgun (WGS) entry which is preliminary data.</text>
</comment>
<organism evidence="8 9">
    <name type="scientific">Danaus plexippus plexippus</name>
    <dbReference type="NCBI Taxonomy" id="278856"/>
    <lineage>
        <taxon>Eukaryota</taxon>
        <taxon>Metazoa</taxon>
        <taxon>Ecdysozoa</taxon>
        <taxon>Arthropoda</taxon>
        <taxon>Hexapoda</taxon>
        <taxon>Insecta</taxon>
        <taxon>Pterygota</taxon>
        <taxon>Neoptera</taxon>
        <taxon>Endopterygota</taxon>
        <taxon>Lepidoptera</taxon>
        <taxon>Glossata</taxon>
        <taxon>Ditrysia</taxon>
        <taxon>Papilionoidea</taxon>
        <taxon>Nymphalidae</taxon>
        <taxon>Danainae</taxon>
        <taxon>Danaini</taxon>
        <taxon>Danaina</taxon>
        <taxon>Danaus</taxon>
        <taxon>Danaus</taxon>
    </lineage>
</organism>
<keyword evidence="2" id="KW-0719">Serine esterase</keyword>
<dbReference type="EC" id="3.1.1.-" evidence="6"/>
<dbReference type="InterPro" id="IPR002018">
    <property type="entry name" value="CarbesteraseB"/>
</dbReference>
<comment type="similarity">
    <text evidence="1 6">Belongs to the type-B carboxylesterase/lipase family.</text>
</comment>
<evidence type="ECO:0000313" key="9">
    <source>
        <dbReference type="Proteomes" id="UP000007151"/>
    </source>
</evidence>
<dbReference type="PROSITE" id="PS00122">
    <property type="entry name" value="CARBOXYLESTERASE_B_1"/>
    <property type="match status" value="1"/>
</dbReference>
<dbReference type="InterPro" id="IPR019826">
    <property type="entry name" value="Carboxylesterase_B_AS"/>
</dbReference>
<name>A0A212F4S9_DANPL</name>
<evidence type="ECO:0000259" key="7">
    <source>
        <dbReference type="Pfam" id="PF00135"/>
    </source>
</evidence>
<evidence type="ECO:0000256" key="1">
    <source>
        <dbReference type="ARBA" id="ARBA00005964"/>
    </source>
</evidence>
<dbReference type="SUPFAM" id="SSF53474">
    <property type="entry name" value="alpha/beta-Hydrolases"/>
    <property type="match status" value="1"/>
</dbReference>
<dbReference type="Proteomes" id="UP000007151">
    <property type="component" value="Unassembled WGS sequence"/>
</dbReference>
<dbReference type="Pfam" id="PF00135">
    <property type="entry name" value="COesterase"/>
    <property type="match status" value="1"/>
</dbReference>
<evidence type="ECO:0000313" key="8">
    <source>
        <dbReference type="EMBL" id="OWR48730.1"/>
    </source>
</evidence>
<evidence type="ECO:0000256" key="4">
    <source>
        <dbReference type="ARBA" id="ARBA00023157"/>
    </source>
</evidence>
<keyword evidence="5" id="KW-0325">Glycoprotein</keyword>
<dbReference type="InParanoid" id="A0A212F4S9"/>
<dbReference type="InterPro" id="IPR029058">
    <property type="entry name" value="AB_hydrolase_fold"/>
</dbReference>
<sequence length="527" mass="59486">MNVVDEPAPEVTIKQGTLIGKTSSDGTFFEYLGIPYATTNSSTRFRAPGPPPSWEGIYKATEESVSCPQNTDLGVIGNEDCLKINIYVPAVGKKSLPVLFYVHGGAFILGSGGKLMYGPDFIVKKEVILVTFNYRLGILGFLCLRIKEVPGNAGIKDQIAALRWVKENIAAFGGDPDNITIFGESAGATSVSLILKSKSVTGLFKRAIIQSGSSLAPWAINRKPLEIARLLAKSAGYDTEDPMELYRLFSNMTYQELTALHVKKQLQRFFEPLLIHLPCVESEIPGVEPVITDLPFNIIKDKPNNVDVIYGSTSKEGLFFITDETFKDLDGRRESSLFANDLQFSSREEEFVKSKEVEKLYFENNKLNVKELVKISGIFGHLYFEIPIILESENLANTSNSKVYNYYFNYSGKRNYLKWATGYQNETGASHGDDLFYLFRGSLLPPVYNKEDQKMVNYITTLWTNFAKYGNPTPDPKELGVKWEPSIKNSMKFLYIENELKMGTIPNDKAYRFWRDIYDKYKILDIY</sequence>
<keyword evidence="3 6" id="KW-0378">Hydrolase</keyword>
<reference evidence="8 9" key="1">
    <citation type="journal article" date="2011" name="Cell">
        <title>The monarch butterfly genome yields insights into long-distance migration.</title>
        <authorList>
            <person name="Zhan S."/>
            <person name="Merlin C."/>
            <person name="Boore J.L."/>
            <person name="Reppert S.M."/>
        </authorList>
    </citation>
    <scope>NUCLEOTIDE SEQUENCE [LARGE SCALE GENOMIC DNA]</scope>
    <source>
        <strain evidence="8">F-2</strain>
    </source>
</reference>
<protein>
    <recommendedName>
        <fullName evidence="6">Carboxylic ester hydrolase</fullName>
        <ecNumber evidence="6">3.1.1.-</ecNumber>
    </recommendedName>
</protein>
<dbReference type="PANTHER" id="PTHR43142:SF1">
    <property type="entry name" value="CARBOXYLIC ESTER HYDROLASE"/>
    <property type="match status" value="1"/>
</dbReference>
<dbReference type="GO" id="GO:0052689">
    <property type="term" value="F:carboxylic ester hydrolase activity"/>
    <property type="evidence" value="ECO:0007669"/>
    <property type="project" value="UniProtKB-KW"/>
</dbReference>
<dbReference type="eggNOG" id="KOG1516">
    <property type="taxonomic scope" value="Eukaryota"/>
</dbReference>
<accession>A0A212F4S9</accession>
<dbReference type="AlphaFoldDB" id="A0A212F4S9"/>
<dbReference type="PANTHER" id="PTHR43142">
    <property type="entry name" value="CARBOXYLIC ESTER HYDROLASE"/>
    <property type="match status" value="1"/>
</dbReference>
<dbReference type="EMBL" id="AGBW02010320">
    <property type="protein sequence ID" value="OWR48730.1"/>
    <property type="molecule type" value="Genomic_DNA"/>
</dbReference>
<evidence type="ECO:0000256" key="3">
    <source>
        <dbReference type="ARBA" id="ARBA00022801"/>
    </source>
</evidence>